<protein>
    <submittedName>
        <fullName evidence="1">DUF4037 domain-containing protein</fullName>
    </submittedName>
</protein>
<dbReference type="SUPFAM" id="SSF81301">
    <property type="entry name" value="Nucleotidyltransferase"/>
    <property type="match status" value="1"/>
</dbReference>
<evidence type="ECO:0000313" key="1">
    <source>
        <dbReference type="EMBL" id="OHY92209.1"/>
    </source>
</evidence>
<dbReference type="EMBL" id="MKFT01000015">
    <property type="protein sequence ID" value="OHY92209.1"/>
    <property type="molecule type" value="Genomic_DNA"/>
</dbReference>
<name>A0ABX3D6S1_9VIBR</name>
<sequence length="267" mass="30416">MLSALITEFAKLEQVEAIALAGSNSTQTNDSLSDYDVYIYTTSDIPVATRKAITSQYCSHMELNNQFWETEDNGQLNNGTEIELIYRNIDWLAQELQRVVIDHQVNVGYSTCFWANLIHSKILFDRHEKLSSLQERYRIDYSKALSAAVIAKNLPLLHHAAPAYPKQIAKAIKRDDYISVQHRLSAYLASYFDVLFAINFIPHPGEKRLVQLAKKWCKVLPIGFEDSMKNLTCLDGMKYDQLSSELDLATRNLITAIKESGFTENID</sequence>
<dbReference type="Proteomes" id="UP000180133">
    <property type="component" value="Unassembled WGS sequence"/>
</dbReference>
<dbReference type="Gene3D" id="3.30.460.10">
    <property type="entry name" value="Beta Polymerase, domain 2"/>
    <property type="match status" value="1"/>
</dbReference>
<dbReference type="InterPro" id="IPR043519">
    <property type="entry name" value="NT_sf"/>
</dbReference>
<proteinExistence type="predicted"/>
<comment type="caution">
    <text evidence="1">The sequence shown here is derived from an EMBL/GenBank/DDBJ whole genome shotgun (WGS) entry which is preliminary data.</text>
</comment>
<reference evidence="1 2" key="1">
    <citation type="submission" date="2016-09" db="EMBL/GenBank/DDBJ databases">
        <title>Isolation, identification and antibiotic sensitivity analysis of bacterial pathogen from juvenile Hippocampus erectus with tail-rotted disease.</title>
        <authorList>
            <person name="Yang Q."/>
        </authorList>
    </citation>
    <scope>NUCLEOTIDE SEQUENCE [LARGE SCALE GENOMIC DNA]</scope>
    <source>
        <strain evidence="1 2">HM-10</strain>
    </source>
</reference>
<organism evidence="1 2">
    <name type="scientific">Vibrio rotiferianus</name>
    <dbReference type="NCBI Taxonomy" id="190895"/>
    <lineage>
        <taxon>Bacteria</taxon>
        <taxon>Pseudomonadati</taxon>
        <taxon>Pseudomonadota</taxon>
        <taxon>Gammaproteobacteria</taxon>
        <taxon>Vibrionales</taxon>
        <taxon>Vibrionaceae</taxon>
        <taxon>Vibrio</taxon>
    </lineage>
</organism>
<keyword evidence="2" id="KW-1185">Reference proteome</keyword>
<accession>A0ABX3D6S1</accession>
<gene>
    <name evidence="1" type="ORF">BI375_20895</name>
</gene>
<evidence type="ECO:0000313" key="2">
    <source>
        <dbReference type="Proteomes" id="UP000180133"/>
    </source>
</evidence>